<dbReference type="Proteomes" id="UP001141422">
    <property type="component" value="Unassembled WGS sequence"/>
</dbReference>
<evidence type="ECO:0000313" key="5">
    <source>
        <dbReference type="Proteomes" id="UP001141422"/>
    </source>
</evidence>
<organism evidence="4 5">
    <name type="scientific">Methanocorpusculum petauri</name>
    <dbReference type="NCBI Taxonomy" id="3002863"/>
    <lineage>
        <taxon>Archaea</taxon>
        <taxon>Methanobacteriati</taxon>
        <taxon>Methanobacteriota</taxon>
        <taxon>Stenosarchaea group</taxon>
        <taxon>Methanomicrobia</taxon>
        <taxon>Methanomicrobiales</taxon>
        <taxon>Methanocorpusculaceae</taxon>
        <taxon>Methanocorpusculum</taxon>
    </lineage>
</organism>
<keyword evidence="2" id="KW-0808">Transferase</keyword>
<dbReference type="PANTHER" id="PTHR22809">
    <property type="entry name" value="METHYLTRANSFERASE-RELATED"/>
    <property type="match status" value="1"/>
</dbReference>
<dbReference type="PANTHER" id="PTHR22809:SF5">
    <property type="entry name" value="TRNA N(3)-METHYLCYTIDINE METHYLTRANSFERASE METTL6"/>
    <property type="match status" value="1"/>
</dbReference>
<dbReference type="GO" id="GO:0032259">
    <property type="term" value="P:methylation"/>
    <property type="evidence" value="ECO:0007669"/>
    <property type="project" value="UniProtKB-KW"/>
</dbReference>
<keyword evidence="5" id="KW-1185">Reference proteome</keyword>
<comment type="caution">
    <text evidence="4">The sequence shown here is derived from an EMBL/GenBank/DDBJ whole genome shotgun (WGS) entry which is preliminary data.</text>
</comment>
<reference evidence="4" key="1">
    <citation type="submission" date="2022-12" db="EMBL/GenBank/DDBJ databases">
        <title>Isolation and characterisation of novel Methanocorpusculum spp. from native Australian herbivores indicates the genus is ancestrally host-associated.</title>
        <authorList>
            <person name="Volmer J.G."/>
            <person name="Soo R.M."/>
            <person name="Evans P.N."/>
            <person name="Hoedt E.C."/>
            <person name="Astorga Alsina A.L."/>
            <person name="Woodcroft B.J."/>
            <person name="Tyson G.W."/>
            <person name="Hugenholtz P."/>
            <person name="Morrison M."/>
        </authorList>
    </citation>
    <scope>NUCLEOTIDE SEQUENCE</scope>
    <source>
        <strain evidence="4">MG</strain>
    </source>
</reference>
<dbReference type="EMBL" id="JAPTGB010000011">
    <property type="protein sequence ID" value="MCZ0860790.1"/>
    <property type="molecule type" value="Genomic_DNA"/>
</dbReference>
<dbReference type="InterPro" id="IPR026113">
    <property type="entry name" value="METTL2/6/8-like"/>
</dbReference>
<proteinExistence type="predicted"/>
<name>A0ABT4II09_9EURY</name>
<dbReference type="RefSeq" id="WP_268924991.1">
    <property type="nucleotide sequence ID" value="NZ_JAPTGB010000011.1"/>
</dbReference>
<evidence type="ECO:0000259" key="3">
    <source>
        <dbReference type="Pfam" id="PF08241"/>
    </source>
</evidence>
<dbReference type="InterPro" id="IPR029063">
    <property type="entry name" value="SAM-dependent_MTases_sf"/>
</dbReference>
<sequence length="198" mass="21377">MTGWDADYTLRGNRWGGGAAELPPLPAGCRVLECGCGNGKTLAAMTARGWNAVGVDISPAAISLVHSRNCIAVCADLAALPFSDGSFDAVFCWHVLGHLPASLWPAAAAEMRRVLRPSGSIFFKGFSRSDMRCGKGREVAPYSYLRGDGIVTHYFADVELHEVFGRGALTRVSWKMRVRGTEYLREELCGVFGGEGFD</sequence>
<dbReference type="GO" id="GO:0008168">
    <property type="term" value="F:methyltransferase activity"/>
    <property type="evidence" value="ECO:0007669"/>
    <property type="project" value="UniProtKB-KW"/>
</dbReference>
<evidence type="ECO:0000313" key="4">
    <source>
        <dbReference type="EMBL" id="MCZ0860790.1"/>
    </source>
</evidence>
<dbReference type="Pfam" id="PF08241">
    <property type="entry name" value="Methyltransf_11"/>
    <property type="match status" value="1"/>
</dbReference>
<dbReference type="SUPFAM" id="SSF53335">
    <property type="entry name" value="S-adenosyl-L-methionine-dependent methyltransferases"/>
    <property type="match status" value="1"/>
</dbReference>
<dbReference type="CDD" id="cd02440">
    <property type="entry name" value="AdoMet_MTases"/>
    <property type="match status" value="1"/>
</dbReference>
<dbReference type="Gene3D" id="3.40.50.150">
    <property type="entry name" value="Vaccinia Virus protein VP39"/>
    <property type="match status" value="1"/>
</dbReference>
<evidence type="ECO:0000256" key="2">
    <source>
        <dbReference type="ARBA" id="ARBA00022679"/>
    </source>
</evidence>
<accession>A0ABT4II09</accession>
<feature type="domain" description="Methyltransferase type 11" evidence="3">
    <location>
        <begin position="32"/>
        <end position="123"/>
    </location>
</feature>
<dbReference type="InterPro" id="IPR013216">
    <property type="entry name" value="Methyltransf_11"/>
</dbReference>
<gene>
    <name evidence="4" type="ORF">O0S10_06055</name>
</gene>
<protein>
    <submittedName>
        <fullName evidence="4">Class I SAM-dependent methyltransferase</fullName>
    </submittedName>
</protein>
<evidence type="ECO:0000256" key="1">
    <source>
        <dbReference type="ARBA" id="ARBA00022603"/>
    </source>
</evidence>
<keyword evidence="1 4" id="KW-0489">Methyltransferase</keyword>